<proteinExistence type="predicted"/>
<dbReference type="InterPro" id="IPR029044">
    <property type="entry name" value="Nucleotide-diphossugar_trans"/>
</dbReference>
<reference evidence="3 4" key="1">
    <citation type="submission" date="2019-10" db="EMBL/GenBank/DDBJ databases">
        <title>Cognatihalovulum marinum gen. nov. sp. nov., a new member of the family Rhodobacteraceae isolated from deep seawater of the Northwest Indian Ocean.</title>
        <authorList>
            <person name="Ruan C."/>
            <person name="Wang J."/>
            <person name="Zheng X."/>
            <person name="Song L."/>
            <person name="Zhu Y."/>
            <person name="Huang Y."/>
            <person name="Lu Z."/>
            <person name="Du W."/>
            <person name="Huang L."/>
            <person name="Dai X."/>
        </authorList>
    </citation>
    <scope>NUCLEOTIDE SEQUENCE [LARGE SCALE GENOMIC DNA]</scope>
    <source>
        <strain evidence="3 4">2CG4</strain>
    </source>
</reference>
<keyword evidence="4" id="KW-1185">Reference proteome</keyword>
<dbReference type="SUPFAM" id="SSF53448">
    <property type="entry name" value="Nucleotide-diphospho-sugar transferases"/>
    <property type="match status" value="1"/>
</dbReference>
<dbReference type="CDD" id="cd04186">
    <property type="entry name" value="GT_2_like_c"/>
    <property type="match status" value="1"/>
</dbReference>
<protein>
    <submittedName>
        <fullName evidence="3">Glycosyltransferase</fullName>
    </submittedName>
</protein>
<keyword evidence="3" id="KW-0808">Transferase</keyword>
<dbReference type="PANTHER" id="PTHR43179:SF7">
    <property type="entry name" value="RHAMNOSYLTRANSFERASE WBBL"/>
    <property type="match status" value="1"/>
</dbReference>
<accession>A0A6L5Z5L3</accession>
<dbReference type="Gene3D" id="3.90.550.10">
    <property type="entry name" value="Spore Coat Polysaccharide Biosynthesis Protein SpsA, Chain A"/>
    <property type="match status" value="1"/>
</dbReference>
<evidence type="ECO:0000256" key="1">
    <source>
        <dbReference type="SAM" id="MobiDB-lite"/>
    </source>
</evidence>
<gene>
    <name evidence="3" type="ORF">GE300_19240</name>
</gene>
<sequence>MTQATAEGAPDLSIIIISFNTREMTLACLRSVIGQTRETSHEIIVVDNDSHDGSAAAVAAAFPDITLFAEQTNHGFAGGNNLGVARSRGRHVLLLNPDTVVLDGAIDKLMAFARATPQAGIWGGRTIYGDGTLNRTCCYQRMSLWNVFCRATGLASLSGNHRLFSEAYGGWGMDSVRPVDIVTGCFLLIPRELWDRLGGFDPSYFMYGEEADLCMRAADRFGADPHFTPDAEIIHYGGASEPVRADKAVRLFKAKMTVIEHHFRGWRRPVGLALFRAIPLTRWLALSALAAVTRRERFRDGARVWGEIWTRRDEWSPPEGLPAPAHGARNGARNGA</sequence>
<dbReference type="InterPro" id="IPR001173">
    <property type="entry name" value="Glyco_trans_2-like"/>
</dbReference>
<dbReference type="Proteomes" id="UP000474957">
    <property type="component" value="Unassembled WGS sequence"/>
</dbReference>
<feature type="compositionally biased region" description="Low complexity" evidence="1">
    <location>
        <begin position="322"/>
        <end position="336"/>
    </location>
</feature>
<dbReference type="EMBL" id="WIND01000024">
    <property type="protein sequence ID" value="MSU91717.1"/>
    <property type="molecule type" value="Genomic_DNA"/>
</dbReference>
<feature type="region of interest" description="Disordered" evidence="1">
    <location>
        <begin position="316"/>
        <end position="336"/>
    </location>
</feature>
<evidence type="ECO:0000259" key="2">
    <source>
        <dbReference type="Pfam" id="PF00535"/>
    </source>
</evidence>
<dbReference type="PANTHER" id="PTHR43179">
    <property type="entry name" value="RHAMNOSYLTRANSFERASE WBBL"/>
    <property type="match status" value="1"/>
</dbReference>
<dbReference type="RefSeq" id="WP_154449148.1">
    <property type="nucleotide sequence ID" value="NZ_WIND01000024.1"/>
</dbReference>
<feature type="domain" description="Glycosyltransferase 2-like" evidence="2">
    <location>
        <begin position="13"/>
        <end position="139"/>
    </location>
</feature>
<dbReference type="Pfam" id="PF00535">
    <property type="entry name" value="Glycos_transf_2"/>
    <property type="match status" value="1"/>
</dbReference>
<dbReference type="GO" id="GO:0016740">
    <property type="term" value="F:transferase activity"/>
    <property type="evidence" value="ECO:0007669"/>
    <property type="project" value="UniProtKB-KW"/>
</dbReference>
<evidence type="ECO:0000313" key="4">
    <source>
        <dbReference type="Proteomes" id="UP000474957"/>
    </source>
</evidence>
<dbReference type="AlphaFoldDB" id="A0A6L5Z5L3"/>
<comment type="caution">
    <text evidence="3">The sequence shown here is derived from an EMBL/GenBank/DDBJ whole genome shotgun (WGS) entry which is preliminary data.</text>
</comment>
<evidence type="ECO:0000313" key="3">
    <source>
        <dbReference type="EMBL" id="MSU91717.1"/>
    </source>
</evidence>
<organism evidence="3 4">
    <name type="scientific">Halovulum marinum</name>
    <dbReference type="NCBI Taxonomy" id="2662447"/>
    <lineage>
        <taxon>Bacteria</taxon>
        <taxon>Pseudomonadati</taxon>
        <taxon>Pseudomonadota</taxon>
        <taxon>Alphaproteobacteria</taxon>
        <taxon>Rhodobacterales</taxon>
        <taxon>Paracoccaceae</taxon>
        <taxon>Halovulum</taxon>
    </lineage>
</organism>
<name>A0A6L5Z5L3_9RHOB</name>